<proteinExistence type="predicted"/>
<reference evidence="2 3" key="1">
    <citation type="journal article" date="2022" name="Nat. Genet.">
        <title>Improved pea reference genome and pan-genome highlight genomic features and evolutionary characteristics.</title>
        <authorList>
            <person name="Yang T."/>
            <person name="Liu R."/>
            <person name="Luo Y."/>
            <person name="Hu S."/>
            <person name="Wang D."/>
            <person name="Wang C."/>
            <person name="Pandey M.K."/>
            <person name="Ge S."/>
            <person name="Xu Q."/>
            <person name="Li N."/>
            <person name="Li G."/>
            <person name="Huang Y."/>
            <person name="Saxena R.K."/>
            <person name="Ji Y."/>
            <person name="Li M."/>
            <person name="Yan X."/>
            <person name="He Y."/>
            <person name="Liu Y."/>
            <person name="Wang X."/>
            <person name="Xiang C."/>
            <person name="Varshney R.K."/>
            <person name="Ding H."/>
            <person name="Gao S."/>
            <person name="Zong X."/>
        </authorList>
    </citation>
    <scope>NUCLEOTIDE SEQUENCE [LARGE SCALE GENOMIC DNA]</scope>
    <source>
        <strain evidence="2 3">cv. Zhongwan 6</strain>
    </source>
</reference>
<dbReference type="Gramene" id="Psat03G0626800-T1">
    <property type="protein sequence ID" value="KAI5432467.1"/>
    <property type="gene ID" value="KIW84_036268"/>
</dbReference>
<name>A0A9D4Y456_PEA</name>
<comment type="caution">
    <text evidence="2">The sequence shown here is derived from an EMBL/GenBank/DDBJ whole genome shotgun (WGS) entry which is preliminary data.</text>
</comment>
<organism evidence="2 3">
    <name type="scientific">Pisum sativum</name>
    <name type="common">Garden pea</name>
    <name type="synonym">Lathyrus oleraceus</name>
    <dbReference type="NCBI Taxonomy" id="3888"/>
    <lineage>
        <taxon>Eukaryota</taxon>
        <taxon>Viridiplantae</taxon>
        <taxon>Streptophyta</taxon>
        <taxon>Embryophyta</taxon>
        <taxon>Tracheophyta</taxon>
        <taxon>Spermatophyta</taxon>
        <taxon>Magnoliopsida</taxon>
        <taxon>eudicotyledons</taxon>
        <taxon>Gunneridae</taxon>
        <taxon>Pentapetalae</taxon>
        <taxon>rosids</taxon>
        <taxon>fabids</taxon>
        <taxon>Fabales</taxon>
        <taxon>Fabaceae</taxon>
        <taxon>Papilionoideae</taxon>
        <taxon>50 kb inversion clade</taxon>
        <taxon>NPAAA clade</taxon>
        <taxon>Hologalegina</taxon>
        <taxon>IRL clade</taxon>
        <taxon>Fabeae</taxon>
        <taxon>Lathyrus</taxon>
    </lineage>
</organism>
<keyword evidence="3" id="KW-1185">Reference proteome</keyword>
<dbReference type="Proteomes" id="UP001058974">
    <property type="component" value="Chromosome 3"/>
</dbReference>
<dbReference type="AlphaFoldDB" id="A0A9D4Y456"/>
<evidence type="ECO:0000256" key="1">
    <source>
        <dbReference type="SAM" id="MobiDB-lite"/>
    </source>
</evidence>
<dbReference type="EMBL" id="JAMSHJ010000003">
    <property type="protein sequence ID" value="KAI5432467.1"/>
    <property type="molecule type" value="Genomic_DNA"/>
</dbReference>
<evidence type="ECO:0000313" key="2">
    <source>
        <dbReference type="EMBL" id="KAI5432467.1"/>
    </source>
</evidence>
<accession>A0A9D4Y456</accession>
<evidence type="ECO:0000313" key="3">
    <source>
        <dbReference type="Proteomes" id="UP001058974"/>
    </source>
</evidence>
<protein>
    <submittedName>
        <fullName evidence="2">Uncharacterized protein</fullName>
    </submittedName>
</protein>
<sequence length="148" mass="16729">MAPFAKRTLGPEWFTCEFPTIGEHETKSKKKWESFLTPRLLSTRLCTSKENVEILCYQPNLVSHQFGIIFKHIKGTRDVSSAKVALRQPNVEGVSSKLAQVDDETIKGEIAEIILEQIPIEDSSREPPSQKKKIRNPGTCTRKIPARP</sequence>
<gene>
    <name evidence="2" type="ORF">KIW84_036268</name>
</gene>
<feature type="region of interest" description="Disordered" evidence="1">
    <location>
        <begin position="119"/>
        <end position="148"/>
    </location>
</feature>